<evidence type="ECO:0008006" key="4">
    <source>
        <dbReference type="Google" id="ProtNLM"/>
    </source>
</evidence>
<evidence type="ECO:0000313" key="2">
    <source>
        <dbReference type="EMBL" id="KZP31752.1"/>
    </source>
</evidence>
<evidence type="ECO:0000313" key="3">
    <source>
        <dbReference type="Proteomes" id="UP000076532"/>
    </source>
</evidence>
<reference evidence="2 3" key="1">
    <citation type="journal article" date="2016" name="Mol. Biol. Evol.">
        <title>Comparative Genomics of Early-Diverging Mushroom-Forming Fungi Provides Insights into the Origins of Lignocellulose Decay Capabilities.</title>
        <authorList>
            <person name="Nagy L.G."/>
            <person name="Riley R."/>
            <person name="Tritt A."/>
            <person name="Adam C."/>
            <person name="Daum C."/>
            <person name="Floudas D."/>
            <person name="Sun H."/>
            <person name="Yadav J.S."/>
            <person name="Pangilinan J."/>
            <person name="Larsson K.H."/>
            <person name="Matsuura K."/>
            <person name="Barry K."/>
            <person name="Labutti K."/>
            <person name="Kuo R."/>
            <person name="Ohm R.A."/>
            <person name="Bhattacharya S.S."/>
            <person name="Shirouzu T."/>
            <person name="Yoshinaga Y."/>
            <person name="Martin F.M."/>
            <person name="Grigoriev I.V."/>
            <person name="Hibbett D.S."/>
        </authorList>
    </citation>
    <scope>NUCLEOTIDE SEQUENCE [LARGE SCALE GENOMIC DNA]</scope>
    <source>
        <strain evidence="2 3">CBS 109695</strain>
    </source>
</reference>
<feature type="non-terminal residue" evidence="2">
    <location>
        <position position="256"/>
    </location>
</feature>
<dbReference type="AlphaFoldDB" id="A0A166UJM8"/>
<dbReference type="PANTHER" id="PTHR28630:SF3">
    <property type="entry name" value="PEROXIREDOXIN-LIKE 2C"/>
    <property type="match status" value="1"/>
</dbReference>
<feature type="region of interest" description="Disordered" evidence="1">
    <location>
        <begin position="1"/>
        <end position="59"/>
    </location>
</feature>
<proteinExistence type="predicted"/>
<dbReference type="SUPFAM" id="SSF52833">
    <property type="entry name" value="Thioredoxin-like"/>
    <property type="match status" value="1"/>
</dbReference>
<gene>
    <name evidence="2" type="ORF">FIBSPDRAFT_724158</name>
</gene>
<sequence length="256" mass="28015">MSATAPARRPHSSAGLAGPSRPERFLAQPPPRAPNAKVRAPKRPSTAPGALIETPHTIEEHRLPSPTQIREAAWLQVTDQNGTRIPFGDLFMGQKTVVVFIRHFWCPLCQDYMFSLTRLVEPAMLKKAGVKLVVISNGSHGMIRAYRKIFRTSFALYTDPTLKVYNTLGMTLRTLDAGPESQRGAYVRHGLVGGITMVVVNAVKVGMPVWKEGGDIEQLGGEFVMGPGLQCTFAHRMRTTRAHAPIQRVLGAAGID</sequence>
<dbReference type="Proteomes" id="UP000076532">
    <property type="component" value="Unassembled WGS sequence"/>
</dbReference>
<dbReference type="Pfam" id="PF13911">
    <property type="entry name" value="AhpC-TSA_2"/>
    <property type="match status" value="1"/>
</dbReference>
<dbReference type="STRING" id="436010.A0A166UJM8"/>
<dbReference type="OrthoDB" id="40334at2759"/>
<dbReference type="PANTHER" id="PTHR28630">
    <property type="match status" value="1"/>
</dbReference>
<accession>A0A166UJM8</accession>
<dbReference type="InterPro" id="IPR036249">
    <property type="entry name" value="Thioredoxin-like_sf"/>
</dbReference>
<dbReference type="CDD" id="cd02970">
    <property type="entry name" value="PRX_like2"/>
    <property type="match status" value="1"/>
</dbReference>
<keyword evidence="3" id="KW-1185">Reference proteome</keyword>
<dbReference type="InterPro" id="IPR032801">
    <property type="entry name" value="PXL2A/B/C"/>
</dbReference>
<name>A0A166UJM8_9AGAM</name>
<organism evidence="2 3">
    <name type="scientific">Athelia psychrophila</name>
    <dbReference type="NCBI Taxonomy" id="1759441"/>
    <lineage>
        <taxon>Eukaryota</taxon>
        <taxon>Fungi</taxon>
        <taxon>Dikarya</taxon>
        <taxon>Basidiomycota</taxon>
        <taxon>Agaricomycotina</taxon>
        <taxon>Agaricomycetes</taxon>
        <taxon>Agaricomycetidae</taxon>
        <taxon>Atheliales</taxon>
        <taxon>Atheliaceae</taxon>
        <taxon>Athelia</taxon>
    </lineage>
</organism>
<dbReference type="EMBL" id="KV417488">
    <property type="protein sequence ID" value="KZP31752.1"/>
    <property type="molecule type" value="Genomic_DNA"/>
</dbReference>
<evidence type="ECO:0000256" key="1">
    <source>
        <dbReference type="SAM" id="MobiDB-lite"/>
    </source>
</evidence>
<protein>
    <recommendedName>
        <fullName evidence="4">AhpC-TSA-domain-containing protein</fullName>
    </recommendedName>
</protein>
<dbReference type="Gene3D" id="3.40.30.10">
    <property type="entry name" value="Glutaredoxin"/>
    <property type="match status" value="1"/>
</dbReference>